<evidence type="ECO:0000313" key="1">
    <source>
        <dbReference type="EMBL" id="GAG11534.1"/>
    </source>
</evidence>
<dbReference type="EMBL" id="BARS01027403">
    <property type="protein sequence ID" value="GAG11534.1"/>
    <property type="molecule type" value="Genomic_DNA"/>
</dbReference>
<gene>
    <name evidence="1" type="ORF">S01H1_43051</name>
</gene>
<proteinExistence type="predicted"/>
<sequence>AMEDACDLLEAEAFTRAMKSSDWLLRMLLSAHRPERFRDTTRHELTGKDGDRLAFTLKLGEKNDDSN</sequence>
<organism evidence="1">
    <name type="scientific">marine sediment metagenome</name>
    <dbReference type="NCBI Taxonomy" id="412755"/>
    <lineage>
        <taxon>unclassified sequences</taxon>
        <taxon>metagenomes</taxon>
        <taxon>ecological metagenomes</taxon>
    </lineage>
</organism>
<dbReference type="AlphaFoldDB" id="X0V0B3"/>
<reference evidence="1" key="1">
    <citation type="journal article" date="2014" name="Front. Microbiol.">
        <title>High frequency of phylogenetically diverse reductive dehalogenase-homologous genes in deep subseafloor sedimentary metagenomes.</title>
        <authorList>
            <person name="Kawai M."/>
            <person name="Futagami T."/>
            <person name="Toyoda A."/>
            <person name="Takaki Y."/>
            <person name="Nishi S."/>
            <person name="Hori S."/>
            <person name="Arai W."/>
            <person name="Tsubouchi T."/>
            <person name="Morono Y."/>
            <person name="Uchiyama I."/>
            <person name="Ito T."/>
            <person name="Fujiyama A."/>
            <person name="Inagaki F."/>
            <person name="Takami H."/>
        </authorList>
    </citation>
    <scope>NUCLEOTIDE SEQUENCE</scope>
    <source>
        <strain evidence="1">Expedition CK06-06</strain>
    </source>
</reference>
<name>X0V0B3_9ZZZZ</name>
<protein>
    <submittedName>
        <fullName evidence="1">Uncharacterized protein</fullName>
    </submittedName>
</protein>
<feature type="non-terminal residue" evidence="1">
    <location>
        <position position="1"/>
    </location>
</feature>
<accession>X0V0B3</accession>
<comment type="caution">
    <text evidence="1">The sequence shown here is derived from an EMBL/GenBank/DDBJ whole genome shotgun (WGS) entry which is preliminary data.</text>
</comment>